<dbReference type="EMBL" id="CAKOGL010000009">
    <property type="protein sequence ID" value="CAH2090441.1"/>
    <property type="molecule type" value="Genomic_DNA"/>
</dbReference>
<organism evidence="1 2">
    <name type="scientific">Euphydryas editha</name>
    <name type="common">Edith's checkerspot</name>
    <dbReference type="NCBI Taxonomy" id="104508"/>
    <lineage>
        <taxon>Eukaryota</taxon>
        <taxon>Metazoa</taxon>
        <taxon>Ecdysozoa</taxon>
        <taxon>Arthropoda</taxon>
        <taxon>Hexapoda</taxon>
        <taxon>Insecta</taxon>
        <taxon>Pterygota</taxon>
        <taxon>Neoptera</taxon>
        <taxon>Endopterygota</taxon>
        <taxon>Lepidoptera</taxon>
        <taxon>Glossata</taxon>
        <taxon>Ditrysia</taxon>
        <taxon>Papilionoidea</taxon>
        <taxon>Nymphalidae</taxon>
        <taxon>Nymphalinae</taxon>
        <taxon>Euphydryas</taxon>
    </lineage>
</organism>
<comment type="caution">
    <text evidence="1">The sequence shown here is derived from an EMBL/GenBank/DDBJ whole genome shotgun (WGS) entry which is preliminary data.</text>
</comment>
<dbReference type="AlphaFoldDB" id="A0AAU9TXD9"/>
<dbReference type="Proteomes" id="UP001153954">
    <property type="component" value="Unassembled WGS sequence"/>
</dbReference>
<gene>
    <name evidence="1" type="ORF">EEDITHA_LOCUS6399</name>
</gene>
<sequence length="119" mass="13567">MINDLPEVVHESTCLLFAVDLKLVLEVGDTSDHIKLQRDINIARAFRGTTRTYHIEGELVRRVSGVKDLGSRFTADLNFQEHTYSRGMQKKHTETLTSYYGNRSALPTLMLSGHYMKPN</sequence>
<reference evidence="1" key="1">
    <citation type="submission" date="2022-03" db="EMBL/GenBank/DDBJ databases">
        <authorList>
            <person name="Tunstrom K."/>
        </authorList>
    </citation>
    <scope>NUCLEOTIDE SEQUENCE</scope>
</reference>
<accession>A0AAU9TXD9</accession>
<evidence type="ECO:0000313" key="2">
    <source>
        <dbReference type="Proteomes" id="UP001153954"/>
    </source>
</evidence>
<name>A0AAU9TXD9_EUPED</name>
<keyword evidence="2" id="KW-1185">Reference proteome</keyword>
<evidence type="ECO:0000313" key="1">
    <source>
        <dbReference type="EMBL" id="CAH2090441.1"/>
    </source>
</evidence>
<proteinExistence type="predicted"/>
<protein>
    <submittedName>
        <fullName evidence="1">Uncharacterized protein</fullName>
    </submittedName>
</protein>